<dbReference type="AlphaFoldDB" id="A0A8X7Y9X4"/>
<dbReference type="Pfam" id="PF07896">
    <property type="entry name" value="DUF1674"/>
    <property type="match status" value="1"/>
</dbReference>
<evidence type="ECO:0000313" key="5">
    <source>
        <dbReference type="Proteomes" id="UP000886885"/>
    </source>
</evidence>
<protein>
    <recommendedName>
        <fullName evidence="2">Succinate dehydrogenase assembly factor 4, mitochondrial</fullName>
    </recommendedName>
</protein>
<feature type="region of interest" description="Disordered" evidence="3">
    <location>
        <begin position="49"/>
        <end position="107"/>
    </location>
</feature>
<keyword evidence="5" id="KW-1185">Reference proteome</keyword>
<dbReference type="Proteomes" id="UP000886885">
    <property type="component" value="Chromosome 15D"/>
</dbReference>
<accession>A0A8X7Y9X4</accession>
<sequence length="300" mass="33451">MAAARRINLNRLFSSLTASSSSNTISKTWVIDTTPVRSEYTDRIVKLATQQLPQDDQDQETVKKQEKEEITHQDSQNEEDDEDGGEYVNKETGEIGGPKGPEPTRFGDWERNAHIISLMKSAAWLIYAVSVPVRLSSPPRAGDKAYLDRMGCRIGHFFMQIVVRQNMKKKCLLLGFKRIATTSKQSSCQEISGKKLAAGWWKLNVDGSSLGNRYGLVLVEKFQMSTLKGECKLFKILEGGMQHQFKVGNFCADLYGLFWCSQASLRAEWNSPPPGLELIPQADAMEIGAPTSHSQSISSI</sequence>
<feature type="compositionally biased region" description="Acidic residues" evidence="3">
    <location>
        <begin position="76"/>
        <end position="85"/>
    </location>
</feature>
<organism evidence="4 5">
    <name type="scientific">Populus tomentosa</name>
    <name type="common">Chinese white poplar</name>
    <dbReference type="NCBI Taxonomy" id="118781"/>
    <lineage>
        <taxon>Eukaryota</taxon>
        <taxon>Viridiplantae</taxon>
        <taxon>Streptophyta</taxon>
        <taxon>Embryophyta</taxon>
        <taxon>Tracheophyta</taxon>
        <taxon>Spermatophyta</taxon>
        <taxon>Magnoliopsida</taxon>
        <taxon>eudicotyledons</taxon>
        <taxon>Gunneridae</taxon>
        <taxon>Pentapetalae</taxon>
        <taxon>rosids</taxon>
        <taxon>fabids</taxon>
        <taxon>Malpighiales</taxon>
        <taxon>Salicaceae</taxon>
        <taxon>Saliceae</taxon>
        <taxon>Populus</taxon>
    </lineage>
</organism>
<evidence type="ECO:0000256" key="1">
    <source>
        <dbReference type="ARBA" id="ARBA00005701"/>
    </source>
</evidence>
<evidence type="ECO:0000313" key="4">
    <source>
        <dbReference type="EMBL" id="KAG6745602.1"/>
    </source>
</evidence>
<proteinExistence type="inferred from homology"/>
<dbReference type="GO" id="GO:0005739">
    <property type="term" value="C:mitochondrion"/>
    <property type="evidence" value="ECO:0007669"/>
    <property type="project" value="TreeGrafter"/>
</dbReference>
<gene>
    <name evidence="4" type="ORF">POTOM_050100</name>
</gene>
<evidence type="ECO:0000256" key="2">
    <source>
        <dbReference type="ARBA" id="ARBA00022170"/>
    </source>
</evidence>
<reference evidence="4" key="1">
    <citation type="journal article" date="2020" name="bioRxiv">
        <title>Hybrid origin of Populus tomentosa Carr. identified through genome sequencing and phylogenomic analysis.</title>
        <authorList>
            <person name="An X."/>
            <person name="Gao K."/>
            <person name="Chen Z."/>
            <person name="Li J."/>
            <person name="Yang X."/>
            <person name="Yang X."/>
            <person name="Zhou J."/>
            <person name="Guo T."/>
            <person name="Zhao T."/>
            <person name="Huang S."/>
            <person name="Miao D."/>
            <person name="Khan W.U."/>
            <person name="Rao P."/>
            <person name="Ye M."/>
            <person name="Lei B."/>
            <person name="Liao W."/>
            <person name="Wang J."/>
            <person name="Ji L."/>
            <person name="Li Y."/>
            <person name="Guo B."/>
            <person name="Mustafa N.S."/>
            <person name="Li S."/>
            <person name="Yun Q."/>
            <person name="Keller S.R."/>
            <person name="Mao J."/>
            <person name="Zhang R."/>
            <person name="Strauss S.H."/>
        </authorList>
    </citation>
    <scope>NUCLEOTIDE SEQUENCE</scope>
    <source>
        <strain evidence="4">GM15</strain>
        <tissue evidence="4">Leaf</tissue>
    </source>
</reference>
<dbReference type="PANTHER" id="PTHR28524:SF3">
    <property type="entry name" value="SUCCINATE DEHYDROGENASE ASSEMBLY FACTOR 4, MITOCHONDRIAL"/>
    <property type="match status" value="1"/>
</dbReference>
<dbReference type="EMBL" id="JAAWWB010000030">
    <property type="protein sequence ID" value="KAG6745602.1"/>
    <property type="molecule type" value="Genomic_DNA"/>
</dbReference>
<dbReference type="PANTHER" id="PTHR28524">
    <property type="entry name" value="SUCCINATE DEHYDROGENASE ASSEMBLY FACTOR 4, MITOCHONDRIAL"/>
    <property type="match status" value="1"/>
</dbReference>
<comment type="caution">
    <text evidence="4">The sequence shown here is derived from an EMBL/GenBank/DDBJ whole genome shotgun (WGS) entry which is preliminary data.</text>
</comment>
<dbReference type="OrthoDB" id="201362at2759"/>
<evidence type="ECO:0000256" key="3">
    <source>
        <dbReference type="SAM" id="MobiDB-lite"/>
    </source>
</evidence>
<feature type="compositionally biased region" description="Basic and acidic residues" evidence="3">
    <location>
        <begin position="60"/>
        <end position="72"/>
    </location>
</feature>
<comment type="similarity">
    <text evidence="1">Belongs to the SDHAF4 family.</text>
</comment>
<dbReference type="InterPro" id="IPR012875">
    <property type="entry name" value="SDHF4"/>
</dbReference>
<name>A0A8X7Y9X4_POPTO</name>
<dbReference type="GO" id="GO:0034553">
    <property type="term" value="P:mitochondrial respiratory chain complex II assembly"/>
    <property type="evidence" value="ECO:0007669"/>
    <property type="project" value="TreeGrafter"/>
</dbReference>